<dbReference type="InterPro" id="IPR011051">
    <property type="entry name" value="RmlC_Cupin_sf"/>
</dbReference>
<reference evidence="2" key="1">
    <citation type="journal article" date="2019" name="Int. J. Syst. Evol. Microbiol.">
        <title>The Global Catalogue of Microorganisms (GCM) 10K type strain sequencing project: providing services to taxonomists for standard genome sequencing and annotation.</title>
        <authorList>
            <consortium name="The Broad Institute Genomics Platform"/>
            <consortium name="The Broad Institute Genome Sequencing Center for Infectious Disease"/>
            <person name="Wu L."/>
            <person name="Ma J."/>
        </authorList>
    </citation>
    <scope>NUCLEOTIDE SEQUENCE [LARGE SCALE GENOMIC DNA]</scope>
    <source>
        <strain evidence="2">JCM 16898</strain>
    </source>
</reference>
<keyword evidence="2" id="KW-1185">Reference proteome</keyword>
<evidence type="ECO:0000313" key="1">
    <source>
        <dbReference type="EMBL" id="GAA3531923.1"/>
    </source>
</evidence>
<name>A0ABP6VDS3_9PSEU</name>
<evidence type="ECO:0008006" key="3">
    <source>
        <dbReference type="Google" id="ProtNLM"/>
    </source>
</evidence>
<dbReference type="Gene3D" id="2.60.120.10">
    <property type="entry name" value="Jelly Rolls"/>
    <property type="match status" value="1"/>
</dbReference>
<evidence type="ECO:0000313" key="2">
    <source>
        <dbReference type="Proteomes" id="UP001500689"/>
    </source>
</evidence>
<dbReference type="EMBL" id="BAAAZN010000002">
    <property type="protein sequence ID" value="GAA3531923.1"/>
    <property type="molecule type" value="Genomic_DNA"/>
</dbReference>
<proteinExistence type="predicted"/>
<protein>
    <recommendedName>
        <fullName evidence="3">Acireductone dioxygenase apoprotein</fullName>
    </recommendedName>
</protein>
<dbReference type="SUPFAM" id="SSF51182">
    <property type="entry name" value="RmlC-like cupins"/>
    <property type="match status" value="1"/>
</dbReference>
<dbReference type="InterPro" id="IPR004313">
    <property type="entry name" value="ARD"/>
</dbReference>
<dbReference type="InterPro" id="IPR014710">
    <property type="entry name" value="RmlC-like_jellyroll"/>
</dbReference>
<comment type="caution">
    <text evidence="1">The sequence shown here is derived from an EMBL/GenBank/DDBJ whole genome shotgun (WGS) entry which is preliminary data.</text>
</comment>
<accession>A0ABP6VDS3</accession>
<organism evidence="1 2">
    <name type="scientific">Amycolatopsis ultiminotia</name>
    <dbReference type="NCBI Taxonomy" id="543629"/>
    <lineage>
        <taxon>Bacteria</taxon>
        <taxon>Bacillati</taxon>
        <taxon>Actinomycetota</taxon>
        <taxon>Actinomycetes</taxon>
        <taxon>Pseudonocardiales</taxon>
        <taxon>Pseudonocardiaceae</taxon>
        <taxon>Amycolatopsis</taxon>
    </lineage>
</organism>
<sequence>MTEGVAMTLLTVWPDDQPGHVLLRTEDTATIVAELGRSGAGFSRWPTADLEPGAAEAEVLARYRERIDARITGAGYHAVEVLSGEPGLAERTSNGDEDRFFVHGSAVWYLHTGKKVLAVLCEPGDLLTIPAHTRHWHDGGLRPEHVTIRVRHPAAAAAASPPEPVVTTDFPDFDTLVAERSSAWPALSR</sequence>
<dbReference type="Pfam" id="PF03079">
    <property type="entry name" value="ARD"/>
    <property type="match status" value="1"/>
</dbReference>
<dbReference type="Proteomes" id="UP001500689">
    <property type="component" value="Unassembled WGS sequence"/>
</dbReference>
<gene>
    <name evidence="1" type="ORF">GCM10022222_13900</name>
</gene>